<keyword evidence="1" id="KW-1133">Transmembrane helix</keyword>
<dbReference type="GeneID" id="10510251"/>
<keyword evidence="1" id="KW-0812">Transmembrane</keyword>
<feature type="transmembrane region" description="Helical" evidence="1">
    <location>
        <begin position="17"/>
        <end position="35"/>
    </location>
</feature>
<keyword evidence="1" id="KW-0472">Membrane</keyword>
<name>F0ZAA6_DICPU</name>
<evidence type="ECO:0000256" key="1">
    <source>
        <dbReference type="SAM" id="Phobius"/>
    </source>
</evidence>
<dbReference type="EMBL" id="GL870963">
    <property type="protein sequence ID" value="EGC39093.1"/>
    <property type="molecule type" value="Genomic_DNA"/>
</dbReference>
<evidence type="ECO:0000313" key="2">
    <source>
        <dbReference type="EMBL" id="EGC39093.1"/>
    </source>
</evidence>
<dbReference type="OrthoDB" id="10411526at2759"/>
<dbReference type="OMA" id="FTSIIWH"/>
<dbReference type="InParanoid" id="F0ZAA6"/>
<proteinExistence type="predicted"/>
<evidence type="ECO:0000313" key="3">
    <source>
        <dbReference type="Proteomes" id="UP000001064"/>
    </source>
</evidence>
<organism evidence="2 3">
    <name type="scientific">Dictyostelium purpureum</name>
    <name type="common">Slime mold</name>
    <dbReference type="NCBI Taxonomy" id="5786"/>
    <lineage>
        <taxon>Eukaryota</taxon>
        <taxon>Amoebozoa</taxon>
        <taxon>Evosea</taxon>
        <taxon>Eumycetozoa</taxon>
        <taxon>Dictyostelia</taxon>
        <taxon>Dictyosteliales</taxon>
        <taxon>Dictyosteliaceae</taxon>
        <taxon>Dictyostelium</taxon>
    </lineage>
</organism>
<dbReference type="RefSeq" id="XP_003284345.1">
    <property type="nucleotide sequence ID" value="XM_003284297.1"/>
</dbReference>
<dbReference type="Proteomes" id="UP000001064">
    <property type="component" value="Unassembled WGS sequence"/>
</dbReference>
<protein>
    <submittedName>
        <fullName evidence="2">Uncharacterized protein</fullName>
    </submittedName>
</protein>
<keyword evidence="3" id="KW-1185">Reference proteome</keyword>
<dbReference type="AlphaFoldDB" id="F0ZAA6"/>
<reference evidence="3" key="1">
    <citation type="journal article" date="2011" name="Genome Biol.">
        <title>Comparative genomics of the social amoebae Dictyostelium discoideum and Dictyostelium purpureum.</title>
        <authorList>
            <consortium name="US DOE Joint Genome Institute (JGI-PGF)"/>
            <person name="Sucgang R."/>
            <person name="Kuo A."/>
            <person name="Tian X."/>
            <person name="Salerno W."/>
            <person name="Parikh A."/>
            <person name="Feasley C.L."/>
            <person name="Dalin E."/>
            <person name="Tu H."/>
            <person name="Huang E."/>
            <person name="Barry K."/>
            <person name="Lindquist E."/>
            <person name="Shapiro H."/>
            <person name="Bruce D."/>
            <person name="Schmutz J."/>
            <person name="Salamov A."/>
            <person name="Fey P."/>
            <person name="Gaudet P."/>
            <person name="Anjard C."/>
            <person name="Babu M.M."/>
            <person name="Basu S."/>
            <person name="Bushmanova Y."/>
            <person name="van der Wel H."/>
            <person name="Katoh-Kurasawa M."/>
            <person name="Dinh C."/>
            <person name="Coutinho P.M."/>
            <person name="Saito T."/>
            <person name="Elias M."/>
            <person name="Schaap P."/>
            <person name="Kay R.R."/>
            <person name="Henrissat B."/>
            <person name="Eichinger L."/>
            <person name="Rivero F."/>
            <person name="Putnam N.H."/>
            <person name="West C.M."/>
            <person name="Loomis W.F."/>
            <person name="Chisholm R.L."/>
            <person name="Shaulsky G."/>
            <person name="Strassmann J.E."/>
            <person name="Queller D.C."/>
            <person name="Kuspa A."/>
            <person name="Grigoriev I.V."/>
        </authorList>
    </citation>
    <scope>NUCLEOTIDE SEQUENCE [LARGE SCALE GENOMIC DNA]</scope>
    <source>
        <strain evidence="3">QSDP1</strain>
    </source>
</reference>
<dbReference type="FunCoup" id="F0ZAA6">
    <property type="interactions" value="722"/>
</dbReference>
<dbReference type="VEuPathDB" id="AmoebaDB:DICPUDRAFT_148116"/>
<gene>
    <name evidence="2" type="ORF">DICPUDRAFT_148116</name>
</gene>
<sequence>MDENELLEKYKKSLLKGFTQGIAFGIGYGIFSLVWNKYFRIIFVDYFGVPVAKHITN</sequence>
<dbReference type="KEGG" id="dpp:DICPUDRAFT_148116"/>
<dbReference type="eggNOG" id="ENOG502RIQ3">
    <property type="taxonomic scope" value="Eukaryota"/>
</dbReference>
<accession>F0ZAA6</accession>